<dbReference type="PROSITE" id="PS51000">
    <property type="entry name" value="HTH_DEOR_2"/>
    <property type="match status" value="1"/>
</dbReference>
<evidence type="ECO:0000313" key="8">
    <source>
        <dbReference type="EMBL" id="PKY87684.1"/>
    </source>
</evidence>
<comment type="caution">
    <text evidence="8">The sequence shown here is derived from an EMBL/GenBank/DDBJ whole genome shotgun (WGS) entry which is preliminary data.</text>
</comment>
<proteinExistence type="predicted"/>
<evidence type="ECO:0000256" key="3">
    <source>
        <dbReference type="ARBA" id="ARBA00023015"/>
    </source>
</evidence>
<dbReference type="Proteomes" id="UP000234384">
    <property type="component" value="Unassembled WGS sequence"/>
</dbReference>
<evidence type="ECO:0000313" key="9">
    <source>
        <dbReference type="Proteomes" id="UP000234384"/>
    </source>
</evidence>
<dbReference type="InterPro" id="IPR014036">
    <property type="entry name" value="DeoR-like_C"/>
</dbReference>
<dbReference type="SUPFAM" id="SSF46785">
    <property type="entry name" value="Winged helix' DNA-binding domain"/>
    <property type="match status" value="1"/>
</dbReference>
<dbReference type="SUPFAM" id="SSF100950">
    <property type="entry name" value="NagB/RpiA/CoA transferase-like"/>
    <property type="match status" value="1"/>
</dbReference>
<gene>
    <name evidence="8" type="ORF">CYJ57_06810</name>
</gene>
<dbReference type="EMBL" id="PKHE01000021">
    <property type="protein sequence ID" value="PKY87684.1"/>
    <property type="molecule type" value="Genomic_DNA"/>
</dbReference>
<dbReference type="InterPro" id="IPR018356">
    <property type="entry name" value="Tscrpt_reg_HTH_DeoR_CS"/>
</dbReference>
<reference evidence="8 9" key="1">
    <citation type="submission" date="2017-12" db="EMBL/GenBank/DDBJ databases">
        <title>Phylogenetic diversity of female urinary microbiome.</title>
        <authorList>
            <person name="Thomas-White K."/>
            <person name="Wolfe A.J."/>
        </authorList>
    </citation>
    <scope>NUCLEOTIDE SEQUENCE [LARGE SCALE GENOMIC DNA]</scope>
    <source>
        <strain evidence="8 9">UMB0898</strain>
    </source>
</reference>
<keyword evidence="5" id="KW-0804">Transcription</keyword>
<evidence type="ECO:0000256" key="1">
    <source>
        <dbReference type="ARBA" id="ARBA00021390"/>
    </source>
</evidence>
<dbReference type="SMART" id="SM00420">
    <property type="entry name" value="HTH_DEOR"/>
    <property type="match status" value="1"/>
</dbReference>
<comment type="function">
    <text evidence="6">Repressor of the lactose catabolism operon. Galactose-6-phosphate is the inducer.</text>
</comment>
<keyword evidence="4" id="KW-0238">DNA-binding</keyword>
<accession>A0A2I1JWC0</accession>
<dbReference type="OrthoDB" id="9798651at2"/>
<evidence type="ECO:0000259" key="7">
    <source>
        <dbReference type="PROSITE" id="PS51000"/>
    </source>
</evidence>
<dbReference type="Gene3D" id="1.10.10.10">
    <property type="entry name" value="Winged helix-like DNA-binding domain superfamily/Winged helix DNA-binding domain"/>
    <property type="match status" value="1"/>
</dbReference>
<dbReference type="InterPro" id="IPR050313">
    <property type="entry name" value="Carb_Metab_HTH_regulators"/>
</dbReference>
<evidence type="ECO:0000256" key="2">
    <source>
        <dbReference type="ARBA" id="ARBA00022491"/>
    </source>
</evidence>
<dbReference type="Gene3D" id="3.40.50.1360">
    <property type="match status" value="1"/>
</dbReference>
<dbReference type="PANTHER" id="PTHR30363">
    <property type="entry name" value="HTH-TYPE TRANSCRIPTIONAL REGULATOR SRLR-RELATED"/>
    <property type="match status" value="1"/>
</dbReference>
<organism evidence="8 9">
    <name type="scientific">Falseniella ignava</name>
    <dbReference type="NCBI Taxonomy" id="137730"/>
    <lineage>
        <taxon>Bacteria</taxon>
        <taxon>Bacillati</taxon>
        <taxon>Bacillota</taxon>
        <taxon>Bacilli</taxon>
        <taxon>Lactobacillales</taxon>
        <taxon>Aerococcaceae</taxon>
        <taxon>Falseniella</taxon>
    </lineage>
</organism>
<name>A0A2I1JWC0_9LACT</name>
<keyword evidence="2" id="KW-0678">Repressor</keyword>
<dbReference type="GO" id="GO:0003700">
    <property type="term" value="F:DNA-binding transcription factor activity"/>
    <property type="evidence" value="ECO:0007669"/>
    <property type="project" value="InterPro"/>
</dbReference>
<evidence type="ECO:0000256" key="4">
    <source>
        <dbReference type="ARBA" id="ARBA00023125"/>
    </source>
</evidence>
<dbReference type="Pfam" id="PF08220">
    <property type="entry name" value="HTH_DeoR"/>
    <property type="match status" value="1"/>
</dbReference>
<keyword evidence="3" id="KW-0805">Transcription regulation</keyword>
<feature type="domain" description="HTH deoR-type" evidence="7">
    <location>
        <begin position="2"/>
        <end position="57"/>
    </location>
</feature>
<dbReference type="PRINTS" id="PR00037">
    <property type="entry name" value="HTHLACR"/>
</dbReference>
<dbReference type="PROSITE" id="PS00894">
    <property type="entry name" value="HTH_DEOR_1"/>
    <property type="match status" value="1"/>
</dbReference>
<evidence type="ECO:0000256" key="5">
    <source>
        <dbReference type="ARBA" id="ARBA00023163"/>
    </source>
</evidence>
<dbReference type="InterPro" id="IPR001034">
    <property type="entry name" value="DeoR_HTH"/>
</dbReference>
<dbReference type="Pfam" id="PF00455">
    <property type="entry name" value="DeoRC"/>
    <property type="match status" value="1"/>
</dbReference>
<dbReference type="PANTHER" id="PTHR30363:SF4">
    <property type="entry name" value="GLYCEROL-3-PHOSPHATE REGULON REPRESSOR"/>
    <property type="match status" value="1"/>
</dbReference>
<dbReference type="InterPro" id="IPR037171">
    <property type="entry name" value="NagB/RpiA_transferase-like"/>
</dbReference>
<sequence>MKRNRQKKILHLLESHNFLKVEELAEYFNVSTMTIRRDITELHEKNLIIKVHGGAQYKSNILTHQQKINRNIEEKNYIGCIMNDLINSEDVVFLGAGTTIAVAAQQLKKKNIYILTNNLQAFNQLDLMGFNNIYLTGGEYFSPTSEFIGEHCERIVYDFNIDISFLATNGILNSDVTTSKPSLARIQNLVLQSAQKNYLLADHSKFDVSDVYTFSRLDDFDGVITDNKIDQNIYNKYRKLTNIIN</sequence>
<dbReference type="AlphaFoldDB" id="A0A2I1JWC0"/>
<dbReference type="InterPro" id="IPR036388">
    <property type="entry name" value="WH-like_DNA-bd_sf"/>
</dbReference>
<dbReference type="InterPro" id="IPR036390">
    <property type="entry name" value="WH_DNA-bd_sf"/>
</dbReference>
<dbReference type="GO" id="GO:0003677">
    <property type="term" value="F:DNA binding"/>
    <property type="evidence" value="ECO:0007669"/>
    <property type="project" value="UniProtKB-KW"/>
</dbReference>
<dbReference type="RefSeq" id="WP_101954651.1">
    <property type="nucleotide sequence ID" value="NZ_PKHE01000021.1"/>
</dbReference>
<protein>
    <recommendedName>
        <fullName evidence="1">Lactose phosphotransferase system repressor</fullName>
    </recommendedName>
</protein>
<evidence type="ECO:0000256" key="6">
    <source>
        <dbReference type="ARBA" id="ARBA00024937"/>
    </source>
</evidence>
<dbReference type="SMART" id="SM01134">
    <property type="entry name" value="DeoRC"/>
    <property type="match status" value="1"/>
</dbReference>